<dbReference type="SMART" id="SM00060">
    <property type="entry name" value="FN3"/>
    <property type="match status" value="2"/>
</dbReference>
<evidence type="ECO:0000259" key="2">
    <source>
        <dbReference type="PROSITE" id="PS50853"/>
    </source>
</evidence>
<dbReference type="Gene3D" id="2.60.40.10">
    <property type="entry name" value="Immunoglobulins"/>
    <property type="match status" value="3"/>
</dbReference>
<evidence type="ECO:0000313" key="4">
    <source>
        <dbReference type="Proteomes" id="UP000250796"/>
    </source>
</evidence>
<dbReference type="Pfam" id="PF18998">
    <property type="entry name" value="Flg_new_2"/>
    <property type="match status" value="4"/>
</dbReference>
<sequence length="1694" mass="185265">MRINMKGILISIFVVFIVLMSSCVPRVKLFTLEVISDPDTIGIVLLDEIEQTEFEPSDIRLTPFSISLKPEERVVVRVVDEEPSEELNEIHVFDVWSDGSQDNPRVITVDSNKKLEAKTLTKFKVTVSTDPKKLIEIPGSGWYEKGSSLTLTAPQVENYTFNGWNVNGEAINDNPLVITVDKPTKIEAVYSEIPFRTLSVGSEPEGLKIIIDSLEYTSPSSIQAREGTSHTIEFKAQERDESSFVSGVDTRYTFKSWNDSNTSNPRTVLLDSDKSYTVQTETRYLVETSTLPEGVASIDGAGWEVKDSLFSYVSPDSIGYDFSHWEVNGIRIDGRSVEITHDSPKKIVAVYTLKGYSVNVNTEPSGLEVKVNGVKKVAPASVVVNHGDTVSLEIVTPQERDESGNVEGIDTRYSFTKWSDESTAKARTITVTENVSLTAQMKSEYLVSVSSSVVSIPGSGWYEKGSSLTLTAPQVENYTFNGWNVNGEAINDNPLVITVDKPTKIEAVYSEIPFRTLSVGSEPEGLKIIIDSLEYTSPSSIQAREGTSHTIEFKAQERDESSFVSGVDTRYTFKSWNDSNTSNPRTVLLDSDKSYTVQTETRYLVETSTLPEGVASIDGAGWEVKDSLFSYVSPDSIGYDFSHWEVNGIRIDGRSVEITHDSPKKIVAVYTLKGYSVNVNTEPSGLEVKVNGVKKVAPASVVVNHGDTVSLEIVTPQERDESGNVEGIDTRYSFTKWSDESTAKARTITVTENVSLTAQMKSEYLVSVSSSVVSIPGSGWYEKGSSLTLTAPQVEGYSFLNWTVNGEIVENQELCITVSEPSKVEAIYGQLGKYNLTVSTYPAGLEILIDGAKKKAPAMIEDWEGSSHSFGITALQERDESDRIDGIDSRYTFLKWNDGNTSTTRNLVLSSSVSYTAQMKSEYLVSVSSSVVSIPGSGWYEKGSSLTLTAPQVEGYSFLNWTVNGETLNDNPLQINLDSPKKVIARYNAIPTLEIPDQTVCTGTNLVLDLRNFVSDSDGDPIVFSKVSGVGTISGNQFSYNANTAGTYSVTVRASDGRGGEATDTFSITVESSNNAPLKPSNPAPSSGATGVGTSITLSWNCSDPDGDALVYDIYFGTTTNPARVSAGQTARSYTASNLAESTKYYWKVVARDAKGLETAGDLWNFTTKSNQPPAKPSSPNPANNSSDIAASITLSWNCSDPDGDSLKYDVYFGESSNPSKVASGITTKSYNPGNLQNGKDYYWKIVATDAKGATTQGDVWKFRTEAAEIPPEDGIDMNGPVYTGNVLLVSNESESANTTEYTGTLSSDYLPSGDVLPKNLPIEAYAINPEIPLPDDIDLSMKMRPDLVEAGFELAAVGSTRSFHVNNFRTNLNYQITATLQYIGETCEIWVENPSEITVSKATQLGQEFDNVIYPLATEYFYTPSDVNGDGRVAILCFDIQDDFDNTGAYVGGYFSSGDLFNTSTSNKMEIFYIDTYPTMRYPASNPVDVSRAYSTLVHEFQHMVNFNRNYFVEKGSSMPKWLNEGLSMSAEHIYKGTLTSRISYYNYATSIKNGQSLLYWNDNGDVLANYSLSYLFLQYVRTQGGGDPAIFRDILLDSCNDQRAVTATLAKRGVNVGFGDLMTAFRIALLLKKPTGLYGFRGDSSFDGITVSYYTGGAKNLRGGSAIFKTINPSFTDPGNSGSSIQYVGICK</sequence>
<gene>
    <name evidence="3" type="ORF">MESINF_1877</name>
</gene>
<dbReference type="PROSITE" id="PS50853">
    <property type="entry name" value="FN3"/>
    <property type="match status" value="2"/>
</dbReference>
<feature type="region of interest" description="Disordered" evidence="1">
    <location>
        <begin position="1165"/>
        <end position="1187"/>
    </location>
</feature>
<reference evidence="3 4" key="1">
    <citation type="submission" date="2017-01" db="EMBL/GenBank/DDBJ databases">
        <authorList>
            <person name="Erauso G."/>
        </authorList>
    </citation>
    <scope>NUCLEOTIDE SEQUENCE [LARGE SCALE GENOMIC DNA]</scope>
    <source>
        <strain evidence="3">MESINF1</strain>
    </source>
</reference>
<feature type="domain" description="Fibronectin type-III" evidence="2">
    <location>
        <begin position="1079"/>
        <end position="1171"/>
    </location>
</feature>
<evidence type="ECO:0000313" key="3">
    <source>
        <dbReference type="EMBL" id="SSC13321.1"/>
    </source>
</evidence>
<dbReference type="Proteomes" id="UP000250796">
    <property type="component" value="Chromosome MESINF"/>
</dbReference>
<keyword evidence="4" id="KW-1185">Reference proteome</keyword>
<dbReference type="InterPro" id="IPR044060">
    <property type="entry name" value="Bacterial_rp_domain"/>
</dbReference>
<protein>
    <submittedName>
        <fullName evidence="3">Peptidase M30, hyicolysin (Modular protein)</fullName>
    </submittedName>
</protein>
<dbReference type="KEGG" id="minf:MESINF_1877"/>
<dbReference type="InterPro" id="IPR036116">
    <property type="entry name" value="FN3_sf"/>
</dbReference>
<evidence type="ECO:0000256" key="1">
    <source>
        <dbReference type="SAM" id="MobiDB-lite"/>
    </source>
</evidence>
<proteinExistence type="predicted"/>
<feature type="domain" description="Fibronectin type-III" evidence="2">
    <location>
        <begin position="1176"/>
        <end position="1268"/>
    </location>
</feature>
<name>A0A7Z7LGI2_9BACT</name>
<dbReference type="EMBL" id="LS974202">
    <property type="protein sequence ID" value="SSC13321.1"/>
    <property type="molecule type" value="Genomic_DNA"/>
</dbReference>
<dbReference type="PROSITE" id="PS51257">
    <property type="entry name" value="PROKAR_LIPOPROTEIN"/>
    <property type="match status" value="1"/>
</dbReference>
<dbReference type="Pfam" id="PF17963">
    <property type="entry name" value="Big_9"/>
    <property type="match status" value="1"/>
</dbReference>
<dbReference type="SUPFAM" id="SSF49265">
    <property type="entry name" value="Fibronectin type III"/>
    <property type="match status" value="1"/>
</dbReference>
<dbReference type="InterPro" id="IPR013783">
    <property type="entry name" value="Ig-like_fold"/>
</dbReference>
<accession>A0A7Z7LGI2</accession>
<dbReference type="InterPro" id="IPR003961">
    <property type="entry name" value="FN3_dom"/>
</dbReference>
<dbReference type="RefSeq" id="WP_169699483.1">
    <property type="nucleotide sequence ID" value="NZ_LS974202.1"/>
</dbReference>
<organism evidence="3 4">
    <name type="scientific">Mesotoga infera</name>
    <dbReference type="NCBI Taxonomy" id="1236046"/>
    <lineage>
        <taxon>Bacteria</taxon>
        <taxon>Thermotogati</taxon>
        <taxon>Thermotogota</taxon>
        <taxon>Thermotogae</taxon>
        <taxon>Kosmotogales</taxon>
        <taxon>Kosmotogaceae</taxon>
        <taxon>Mesotoga</taxon>
    </lineage>
</organism>